<dbReference type="Gene3D" id="6.10.140.1710">
    <property type="match status" value="1"/>
</dbReference>
<evidence type="ECO:0000313" key="4">
    <source>
        <dbReference type="EMBL" id="EEF32975.1"/>
    </source>
</evidence>
<keyword evidence="5" id="KW-1185">Reference proteome</keyword>
<protein>
    <submittedName>
        <fullName evidence="4">26S proteasome non-atpase regulatory subunit, putative</fullName>
    </submittedName>
</protein>
<accession>B9STR0</accession>
<organism evidence="4 5">
    <name type="scientific">Ricinus communis</name>
    <name type="common">Castor bean</name>
    <dbReference type="NCBI Taxonomy" id="3988"/>
    <lineage>
        <taxon>Eukaryota</taxon>
        <taxon>Viridiplantae</taxon>
        <taxon>Streptophyta</taxon>
        <taxon>Embryophyta</taxon>
        <taxon>Tracheophyta</taxon>
        <taxon>Spermatophyta</taxon>
        <taxon>Magnoliopsida</taxon>
        <taxon>eudicotyledons</taxon>
        <taxon>Gunneridae</taxon>
        <taxon>Pentapetalae</taxon>
        <taxon>rosids</taxon>
        <taxon>fabids</taxon>
        <taxon>Malpighiales</taxon>
        <taxon>Euphorbiaceae</taxon>
        <taxon>Acalyphoideae</taxon>
        <taxon>Acalypheae</taxon>
        <taxon>Ricinus</taxon>
    </lineage>
</organism>
<dbReference type="SUPFAM" id="SSF50156">
    <property type="entry name" value="PDZ domain-like"/>
    <property type="match status" value="1"/>
</dbReference>
<dbReference type="GO" id="GO:0005737">
    <property type="term" value="C:cytoplasm"/>
    <property type="evidence" value="ECO:0000318"/>
    <property type="project" value="GO_Central"/>
</dbReference>
<dbReference type="GO" id="GO:0000502">
    <property type="term" value="C:proteasome complex"/>
    <property type="evidence" value="ECO:0007669"/>
    <property type="project" value="UniProtKB-KW"/>
</dbReference>
<feature type="region of interest" description="Disordered" evidence="2">
    <location>
        <begin position="95"/>
        <end position="115"/>
    </location>
</feature>
<dbReference type="Proteomes" id="UP000008311">
    <property type="component" value="Unassembled WGS sequence"/>
</dbReference>
<evidence type="ECO:0000256" key="1">
    <source>
        <dbReference type="ARBA" id="ARBA00023186"/>
    </source>
</evidence>
<keyword evidence="1" id="KW-0143">Chaperone</keyword>
<dbReference type="PANTHER" id="PTHR12651:SF1">
    <property type="entry name" value="26S PROTEASOME NON-ATPASE REGULATORY SUBUNIT 9"/>
    <property type="match status" value="1"/>
</dbReference>
<feature type="compositionally biased region" description="Low complexity" evidence="2">
    <location>
        <begin position="102"/>
        <end position="115"/>
    </location>
</feature>
<gene>
    <name evidence="4" type="ORF">RCOM_0623190</name>
</gene>
<evidence type="ECO:0000256" key="2">
    <source>
        <dbReference type="SAM" id="MobiDB-lite"/>
    </source>
</evidence>
<proteinExistence type="predicted"/>
<dbReference type="AlphaFoldDB" id="B9STR0"/>
<dbReference type="STRING" id="3988.B9STR0"/>
<feature type="domain" description="Nas2 N-terminal" evidence="3">
    <location>
        <begin position="12"/>
        <end position="89"/>
    </location>
</feature>
<dbReference type="InterPro" id="IPR036034">
    <property type="entry name" value="PDZ_sf"/>
</dbReference>
<dbReference type="EMBL" id="EQ974134">
    <property type="protein sequence ID" value="EEF32975.1"/>
    <property type="molecule type" value="Genomic_DNA"/>
</dbReference>
<evidence type="ECO:0000313" key="5">
    <source>
        <dbReference type="Proteomes" id="UP000008311"/>
    </source>
</evidence>
<dbReference type="InterPro" id="IPR040815">
    <property type="entry name" value="Nas2_N"/>
</dbReference>
<dbReference type="Gene3D" id="2.30.42.10">
    <property type="match status" value="1"/>
</dbReference>
<sequence length="259" mass="27994">MVAANLKSETMKLMDKRTAVEAEMNTIIDHLCQPGGPGLSGNLLDFEGFPRQDIDIPSIRAERQRLAVLRNDHKEITEKINENIQVLHSARLASRSPSVKDSGNSASNNQNSSVDGVVASASSHNVLLKDASNSMDLDAIVSIPFAVVDEIADGSPTAEDGLQLGDQIIKFGSVEYQVGINLLQRLATEAQANQGCATPVIVLRQGAPINLTVTPRTWQDRSLLGSKEVENTEEIVMVEDSLEENISGESNCIVRIHLS</sequence>
<name>B9STR0_RICCO</name>
<dbReference type="GO" id="GO:0005634">
    <property type="term" value="C:nucleus"/>
    <property type="evidence" value="ECO:0000318"/>
    <property type="project" value="GO_Central"/>
</dbReference>
<dbReference type="InterPro" id="IPR035269">
    <property type="entry name" value="PSMD9"/>
</dbReference>
<dbReference type="Pfam" id="PF18265">
    <property type="entry name" value="Nas2_N"/>
    <property type="match status" value="1"/>
</dbReference>
<dbReference type="InParanoid" id="B9STR0"/>
<evidence type="ECO:0000259" key="3">
    <source>
        <dbReference type="Pfam" id="PF18265"/>
    </source>
</evidence>
<dbReference type="FunCoup" id="B9STR0">
    <property type="interactions" value="3117"/>
</dbReference>
<dbReference type="eggNOG" id="KOG3129">
    <property type="taxonomic scope" value="Eukaryota"/>
</dbReference>
<keyword evidence="4" id="KW-0647">Proteasome</keyword>
<dbReference type="PANTHER" id="PTHR12651">
    <property type="entry name" value="26S PROTEASOME NON-ATPASE REGULATORY SUBUNIT 9"/>
    <property type="match status" value="1"/>
</dbReference>
<dbReference type="GO" id="GO:0070682">
    <property type="term" value="P:proteasome regulatory particle assembly"/>
    <property type="evidence" value="ECO:0000318"/>
    <property type="project" value="GO_Central"/>
</dbReference>
<dbReference type="FunFam" id="2.30.42.10:FF:000107">
    <property type="entry name" value="26S proteasome non-ATPase regulatory subunit 9"/>
    <property type="match status" value="1"/>
</dbReference>
<reference evidence="5" key="1">
    <citation type="journal article" date="2010" name="Nat. Biotechnol.">
        <title>Draft genome sequence of the oilseed species Ricinus communis.</title>
        <authorList>
            <person name="Chan A.P."/>
            <person name="Crabtree J."/>
            <person name="Zhao Q."/>
            <person name="Lorenzi H."/>
            <person name="Orvis J."/>
            <person name="Puiu D."/>
            <person name="Melake-Berhan A."/>
            <person name="Jones K.M."/>
            <person name="Redman J."/>
            <person name="Chen G."/>
            <person name="Cahoon E.B."/>
            <person name="Gedil M."/>
            <person name="Stanke M."/>
            <person name="Haas B.J."/>
            <person name="Wortman J.R."/>
            <person name="Fraser-Liggett C.M."/>
            <person name="Ravel J."/>
            <person name="Rabinowicz P.D."/>
        </authorList>
    </citation>
    <scope>NUCLEOTIDE SEQUENCE [LARGE SCALE GENOMIC DNA]</scope>
    <source>
        <strain evidence="5">cv. Hale</strain>
    </source>
</reference>